<feature type="domain" description="SecA family profile" evidence="15">
    <location>
        <begin position="1"/>
        <end position="614"/>
    </location>
</feature>
<dbReference type="GO" id="GO:0006886">
    <property type="term" value="P:intracellular protein transport"/>
    <property type="evidence" value="ECO:0007669"/>
    <property type="project" value="InterPro"/>
</dbReference>
<dbReference type="AlphaFoldDB" id="A0A1F5G1Q4"/>
<dbReference type="GO" id="GO:0043952">
    <property type="term" value="P:protein transport by the Sec complex"/>
    <property type="evidence" value="ECO:0007669"/>
    <property type="project" value="UniProtKB-ARBA"/>
</dbReference>
<dbReference type="Pfam" id="PF21090">
    <property type="entry name" value="P-loop_SecA"/>
    <property type="match status" value="1"/>
</dbReference>
<dbReference type="InterPro" id="IPR044722">
    <property type="entry name" value="SecA_SF2_C"/>
</dbReference>
<dbReference type="Proteomes" id="UP000176628">
    <property type="component" value="Unassembled WGS sequence"/>
</dbReference>
<keyword evidence="4" id="KW-1003">Cell membrane</keyword>
<dbReference type="Gene3D" id="1.10.3060.10">
    <property type="entry name" value="Helical scaffold and wing domains of SecA"/>
    <property type="match status" value="1"/>
</dbReference>
<dbReference type="SUPFAM" id="SSF81767">
    <property type="entry name" value="Pre-protein crosslinking domain of SecA"/>
    <property type="match status" value="1"/>
</dbReference>
<evidence type="ECO:0000256" key="6">
    <source>
        <dbReference type="ARBA" id="ARBA00022741"/>
    </source>
</evidence>
<comment type="similarity">
    <text evidence="2 12">Belongs to the SecA family.</text>
</comment>
<dbReference type="GO" id="GO:0005524">
    <property type="term" value="F:ATP binding"/>
    <property type="evidence" value="ECO:0007669"/>
    <property type="project" value="UniProtKB-KW"/>
</dbReference>
<dbReference type="FunFam" id="3.90.1440.10:FF:000002">
    <property type="entry name" value="Protein translocase subunit SecA"/>
    <property type="match status" value="1"/>
</dbReference>
<keyword evidence="5" id="KW-0963">Cytoplasm</keyword>
<dbReference type="HAMAP" id="MF_01382">
    <property type="entry name" value="SecA"/>
    <property type="match status" value="1"/>
</dbReference>
<evidence type="ECO:0000313" key="16">
    <source>
        <dbReference type="EMBL" id="OGD85806.1"/>
    </source>
</evidence>
<reference evidence="16 17" key="1">
    <citation type="journal article" date="2016" name="Nat. Commun.">
        <title>Thousands of microbial genomes shed light on interconnected biogeochemical processes in an aquifer system.</title>
        <authorList>
            <person name="Anantharaman K."/>
            <person name="Brown C.T."/>
            <person name="Hug L.A."/>
            <person name="Sharon I."/>
            <person name="Castelle C.J."/>
            <person name="Probst A.J."/>
            <person name="Thomas B.C."/>
            <person name="Singh A."/>
            <person name="Wilkins M.J."/>
            <person name="Karaoz U."/>
            <person name="Brodie E.L."/>
            <person name="Williams K.H."/>
            <person name="Hubbard S.S."/>
            <person name="Banfield J.F."/>
        </authorList>
    </citation>
    <scope>NUCLEOTIDE SEQUENCE [LARGE SCALE GENOMIC DNA]</scope>
</reference>
<sequence>MFGVLGKFLDSNEKEISRLDPQIKRINLLEPGVKKLTDEELLAKTAEFKLALQGEKTLDDILPEAFACVREVARRKIGERHFDVQLVAAIVLHQGKIAEQKTGEGKTLSATAAVYLNALTGRGVHLATVNDYLARRDCGWMGPIYHALGLSCAAIMHETAFIFDPASENDETDWRLKHLRPISKKEAYEADITYGTNTEFGFDYLRDNMVWDLSQAVQRGHHFVIVDEADSILIDEARTPLIISAPAEEATEKYHQFARLVGELSADTDYVIDEKLKAASLTEHGILKVEKKLGVPNLYEKDFATIHHIEQALRARTLFHKDTDYVVKDGEIIIVDEFTGRLLQGRRYSEGLHQAIEAKENVQVQKESKTLATLSFQNYFRLFEKIAGMTGTAATEAEEFAKIYKVEVVIIPTNKPMIRKDHSDSVYKSAKAKYQAVAKEVEELNKKGQPVLIGTTSIEKNELLSRLLSHKKTPHQILNAKNHLKEAEIIAQAGSRGAVTLATNIAGRGVDINLGGAPPKDETGKPKIGTKEWEEWESRHKEVIGLGGLHIIGTERHESRRIDNQLRGRSGRQGDPGSSRFYVSLEDEIMRLFGGEQVAKIMTALKLPEDTPIEHGMVSKAIENAQVKVEGHNFDIRKHLVEYDDVANRHREIVYGLRKKILESAKNENDVSLKEEIWEKLRNEIKNLVAIEAPQGYTDEECQKIIKEFSTIIPFDENSQNQLAQEIKKQNLPEKISEFLIGLAEKLYGQREEQFGPQVARQVERLVMLSVVDTLWTEHIDTLDDLREGIGLRGYGQRDPLVEYKAES</sequence>
<proteinExistence type="inferred from homology"/>
<feature type="domain" description="Helicase C-terminal" evidence="14">
    <location>
        <begin position="436"/>
        <end position="619"/>
    </location>
</feature>
<dbReference type="InterPro" id="IPR011116">
    <property type="entry name" value="SecA_Wing/Scaffold"/>
</dbReference>
<evidence type="ECO:0000256" key="12">
    <source>
        <dbReference type="RuleBase" id="RU003874"/>
    </source>
</evidence>
<comment type="caution">
    <text evidence="16">The sequence shown here is derived from an EMBL/GenBank/DDBJ whole genome shotgun (WGS) entry which is preliminary data.</text>
</comment>
<dbReference type="PROSITE" id="PS51196">
    <property type="entry name" value="SECA_MOTOR_DEAD"/>
    <property type="match status" value="1"/>
</dbReference>
<evidence type="ECO:0000256" key="5">
    <source>
        <dbReference type="ARBA" id="ARBA00022490"/>
    </source>
</evidence>
<dbReference type="GO" id="GO:0031522">
    <property type="term" value="C:cell envelope Sec protein transport complex"/>
    <property type="evidence" value="ECO:0007669"/>
    <property type="project" value="TreeGrafter"/>
</dbReference>
<evidence type="ECO:0000256" key="2">
    <source>
        <dbReference type="ARBA" id="ARBA00007650"/>
    </source>
</evidence>
<evidence type="ECO:0000256" key="3">
    <source>
        <dbReference type="ARBA" id="ARBA00022448"/>
    </source>
</evidence>
<dbReference type="InterPro" id="IPR036670">
    <property type="entry name" value="SecA_X-link_sf"/>
</dbReference>
<dbReference type="InterPro" id="IPR000185">
    <property type="entry name" value="SecA"/>
</dbReference>
<keyword evidence="3 12" id="KW-0813">Transport</keyword>
<feature type="domain" description="Helicase ATP-binding" evidence="13">
    <location>
        <begin position="87"/>
        <end position="265"/>
    </location>
</feature>
<keyword evidence="11" id="KW-0472">Membrane</keyword>
<dbReference type="InterPro" id="IPR011115">
    <property type="entry name" value="SecA_DEAD"/>
</dbReference>
<keyword evidence="10 12" id="KW-0811">Translocation</keyword>
<evidence type="ECO:0000256" key="10">
    <source>
        <dbReference type="ARBA" id="ARBA00023010"/>
    </source>
</evidence>
<dbReference type="InterPro" id="IPR001650">
    <property type="entry name" value="Helicase_C-like"/>
</dbReference>
<dbReference type="EMBL" id="MFAV01000044">
    <property type="protein sequence ID" value="OGD85806.1"/>
    <property type="molecule type" value="Genomic_DNA"/>
</dbReference>
<comment type="subcellular location">
    <subcellularLocation>
        <location evidence="1">Membrane</location>
        <topology evidence="1">Peripheral membrane protein</topology>
    </subcellularLocation>
</comment>
<dbReference type="PANTHER" id="PTHR30612">
    <property type="entry name" value="SECA INNER MEMBRANE COMPONENT OF SEC PROTEIN SECRETION SYSTEM"/>
    <property type="match status" value="1"/>
</dbReference>
<dbReference type="Gene3D" id="3.40.50.300">
    <property type="entry name" value="P-loop containing nucleotide triphosphate hydrolases"/>
    <property type="match status" value="2"/>
</dbReference>
<evidence type="ECO:0000256" key="8">
    <source>
        <dbReference type="ARBA" id="ARBA00022927"/>
    </source>
</evidence>
<dbReference type="SUPFAM" id="SSF52540">
    <property type="entry name" value="P-loop containing nucleoside triphosphate hydrolases"/>
    <property type="match status" value="2"/>
</dbReference>
<keyword evidence="6 12" id="KW-0547">Nucleotide-binding</keyword>
<dbReference type="NCBIfam" id="NF009538">
    <property type="entry name" value="PRK12904.1"/>
    <property type="match status" value="1"/>
</dbReference>
<organism evidence="16 17">
    <name type="scientific">Candidatus Curtissbacteria bacterium RBG_16_39_7</name>
    <dbReference type="NCBI Taxonomy" id="1797707"/>
    <lineage>
        <taxon>Bacteria</taxon>
        <taxon>Candidatus Curtissiibacteriota</taxon>
    </lineage>
</organism>
<evidence type="ECO:0000256" key="1">
    <source>
        <dbReference type="ARBA" id="ARBA00004170"/>
    </source>
</evidence>
<dbReference type="Gene3D" id="3.90.1440.10">
    <property type="entry name" value="SecA, preprotein cross-linking domain"/>
    <property type="match status" value="1"/>
</dbReference>
<dbReference type="Pfam" id="PF07517">
    <property type="entry name" value="SecA_DEAD"/>
    <property type="match status" value="1"/>
</dbReference>
<dbReference type="Pfam" id="PF01043">
    <property type="entry name" value="SecA_PP_bind"/>
    <property type="match status" value="1"/>
</dbReference>
<dbReference type="PRINTS" id="PR00906">
    <property type="entry name" value="SECA"/>
</dbReference>
<dbReference type="PANTHER" id="PTHR30612:SF0">
    <property type="entry name" value="CHLOROPLAST PROTEIN-TRANSPORTING ATPASE"/>
    <property type="match status" value="1"/>
</dbReference>
<accession>A0A1F5G1Q4</accession>
<dbReference type="NCBIfam" id="TIGR00963">
    <property type="entry name" value="secA"/>
    <property type="match status" value="1"/>
</dbReference>
<evidence type="ECO:0000256" key="9">
    <source>
        <dbReference type="ARBA" id="ARBA00022967"/>
    </source>
</evidence>
<evidence type="ECO:0000256" key="4">
    <source>
        <dbReference type="ARBA" id="ARBA00022475"/>
    </source>
</evidence>
<evidence type="ECO:0000259" key="14">
    <source>
        <dbReference type="PROSITE" id="PS51194"/>
    </source>
</evidence>
<dbReference type="SUPFAM" id="SSF81886">
    <property type="entry name" value="Helical scaffold and wing domains of SecA"/>
    <property type="match status" value="1"/>
</dbReference>
<keyword evidence="7 12" id="KW-0067">ATP-binding</keyword>
<evidence type="ECO:0000313" key="17">
    <source>
        <dbReference type="Proteomes" id="UP000176628"/>
    </source>
</evidence>
<feature type="non-terminal residue" evidence="16">
    <location>
        <position position="808"/>
    </location>
</feature>
<dbReference type="InterPro" id="IPR014001">
    <property type="entry name" value="Helicase_ATP-bd"/>
</dbReference>
<dbReference type="InterPro" id="IPR027417">
    <property type="entry name" value="P-loop_NTPase"/>
</dbReference>
<dbReference type="InterPro" id="IPR036266">
    <property type="entry name" value="SecA_Wing/Scaffold_sf"/>
</dbReference>
<dbReference type="GO" id="GO:0017038">
    <property type="term" value="P:protein import"/>
    <property type="evidence" value="ECO:0007669"/>
    <property type="project" value="InterPro"/>
</dbReference>
<dbReference type="PROSITE" id="PS51192">
    <property type="entry name" value="HELICASE_ATP_BIND_1"/>
    <property type="match status" value="1"/>
</dbReference>
<dbReference type="CDD" id="cd17928">
    <property type="entry name" value="DEXDc_SecA"/>
    <property type="match status" value="1"/>
</dbReference>
<keyword evidence="9" id="KW-1278">Translocase</keyword>
<dbReference type="GO" id="GO:0005886">
    <property type="term" value="C:plasma membrane"/>
    <property type="evidence" value="ECO:0007669"/>
    <property type="project" value="TreeGrafter"/>
</dbReference>
<dbReference type="FunFam" id="3.40.50.300:FF:000113">
    <property type="entry name" value="Preprotein translocase subunit SecA"/>
    <property type="match status" value="1"/>
</dbReference>
<evidence type="ECO:0000256" key="11">
    <source>
        <dbReference type="ARBA" id="ARBA00023136"/>
    </source>
</evidence>
<evidence type="ECO:0000259" key="15">
    <source>
        <dbReference type="PROSITE" id="PS51196"/>
    </source>
</evidence>
<dbReference type="Pfam" id="PF07516">
    <property type="entry name" value="SecA_SW"/>
    <property type="match status" value="1"/>
</dbReference>
<dbReference type="CDD" id="cd18803">
    <property type="entry name" value="SF2_C_secA"/>
    <property type="match status" value="1"/>
</dbReference>
<dbReference type="PROSITE" id="PS51194">
    <property type="entry name" value="HELICASE_CTER"/>
    <property type="match status" value="1"/>
</dbReference>
<dbReference type="GO" id="GO:0005829">
    <property type="term" value="C:cytosol"/>
    <property type="evidence" value="ECO:0007669"/>
    <property type="project" value="TreeGrafter"/>
</dbReference>
<gene>
    <name evidence="16" type="ORF">A2Z23_00820</name>
</gene>
<evidence type="ECO:0000259" key="13">
    <source>
        <dbReference type="PROSITE" id="PS51192"/>
    </source>
</evidence>
<dbReference type="SMART" id="SM00957">
    <property type="entry name" value="SecA_DEAD"/>
    <property type="match status" value="1"/>
</dbReference>
<keyword evidence="8 12" id="KW-0653">Protein transport</keyword>
<protein>
    <recommendedName>
        <fullName evidence="12">Protein translocase subunit SecA</fullName>
    </recommendedName>
</protein>
<evidence type="ECO:0000256" key="7">
    <source>
        <dbReference type="ARBA" id="ARBA00022840"/>
    </source>
</evidence>
<dbReference type="InterPro" id="IPR011130">
    <property type="entry name" value="SecA_preprotein_X-link_dom"/>
</dbReference>
<name>A0A1F5G1Q4_9BACT</name>
<dbReference type="GO" id="GO:0006605">
    <property type="term" value="P:protein targeting"/>
    <property type="evidence" value="ECO:0007669"/>
    <property type="project" value="InterPro"/>
</dbReference>
<dbReference type="InterPro" id="IPR014018">
    <property type="entry name" value="SecA_motor_DEAD"/>
</dbReference>
<dbReference type="SMART" id="SM00958">
    <property type="entry name" value="SecA_PP_bind"/>
    <property type="match status" value="1"/>
</dbReference>